<keyword evidence="6" id="KW-1185">Reference proteome</keyword>
<dbReference type="InterPro" id="IPR000873">
    <property type="entry name" value="AMP-dep_synth/lig_dom"/>
</dbReference>
<dbReference type="SUPFAM" id="SSF56801">
    <property type="entry name" value="Acetyl-CoA synthetase-like"/>
    <property type="match status" value="1"/>
</dbReference>
<dbReference type="STRING" id="1220589.CD32_20900"/>
<feature type="domain" description="AMP-binding enzyme C-terminal" evidence="4">
    <location>
        <begin position="412"/>
        <end position="487"/>
    </location>
</feature>
<comment type="similarity">
    <text evidence="1">Belongs to the ATP-dependent AMP-binding enzyme family.</text>
</comment>
<protein>
    <submittedName>
        <fullName evidence="5">Long-chain fatty acid--CoA ligase</fullName>
    </submittedName>
</protein>
<dbReference type="Pfam" id="PF00501">
    <property type="entry name" value="AMP-binding"/>
    <property type="match status" value="1"/>
</dbReference>
<feature type="domain" description="AMP-dependent synthetase/ligase" evidence="3">
    <location>
        <begin position="12"/>
        <end position="362"/>
    </location>
</feature>
<proteinExistence type="inferred from homology"/>
<dbReference type="PANTHER" id="PTHR24096:SF267">
    <property type="entry name" value="MALONATE--COA LIGASE ACSF3, MITOCHONDRIAL"/>
    <property type="match status" value="1"/>
</dbReference>
<dbReference type="Proteomes" id="UP000030437">
    <property type="component" value="Unassembled WGS sequence"/>
</dbReference>
<accession>A0A0A3IAM8</accession>
<dbReference type="InterPro" id="IPR025110">
    <property type="entry name" value="AMP-bd_C"/>
</dbReference>
<dbReference type="GO" id="GO:0016405">
    <property type="term" value="F:CoA-ligase activity"/>
    <property type="evidence" value="ECO:0007669"/>
    <property type="project" value="TreeGrafter"/>
</dbReference>
<dbReference type="InterPro" id="IPR042099">
    <property type="entry name" value="ANL_N_sf"/>
</dbReference>
<organism evidence="5 6">
    <name type="scientific">Lysinibacillus odysseyi 34hs-1 = NBRC 100172</name>
    <dbReference type="NCBI Taxonomy" id="1220589"/>
    <lineage>
        <taxon>Bacteria</taxon>
        <taxon>Bacillati</taxon>
        <taxon>Bacillota</taxon>
        <taxon>Bacilli</taxon>
        <taxon>Bacillales</taxon>
        <taxon>Bacillaceae</taxon>
        <taxon>Lysinibacillus</taxon>
    </lineage>
</organism>
<keyword evidence="2 5" id="KW-0436">Ligase</keyword>
<evidence type="ECO:0000313" key="5">
    <source>
        <dbReference type="EMBL" id="KGR81791.1"/>
    </source>
</evidence>
<dbReference type="Gene3D" id="3.40.50.12780">
    <property type="entry name" value="N-terminal domain of ligase-like"/>
    <property type="match status" value="1"/>
</dbReference>
<dbReference type="InterPro" id="IPR045851">
    <property type="entry name" value="AMP-bd_C_sf"/>
</dbReference>
<comment type="caution">
    <text evidence="5">The sequence shown here is derived from an EMBL/GenBank/DDBJ whole genome shotgun (WGS) entry which is preliminary data.</text>
</comment>
<dbReference type="Gene3D" id="3.30.300.30">
    <property type="match status" value="1"/>
</dbReference>
<evidence type="ECO:0000313" key="6">
    <source>
        <dbReference type="Proteomes" id="UP000030437"/>
    </source>
</evidence>
<name>A0A0A3IAM8_9BACI</name>
<dbReference type="Pfam" id="PF13193">
    <property type="entry name" value="AMP-binding_C"/>
    <property type="match status" value="1"/>
</dbReference>
<gene>
    <name evidence="5" type="ORF">CD32_20900</name>
</gene>
<dbReference type="AlphaFoldDB" id="A0A0A3IAM8"/>
<sequence>MGMNIGGLLASRAQMMGDKIGFVHGDRSISFREMNNRANAFAEFLTDKGIRKGDKIALLCKNNEDVVAAFFGAAKLGVITVMVNWRLQVAELQYIVEHSDAKLLIFDEVFSSVVQELIQLVNIEHVLTRQGTPSLEEIYVKDAAEPVYESIGDDPVLMMYTSGTTGRPKGALLSHYNLQAASVGLSHTIDWWEQDTFLMVAPFFHIGGFAPLITNVHTGATMVFMEDFDPIAAWKIIEKERITTMMTVPAMLAFLLKTYPIVKPDISSIRNITCGASAVPAPLILGFRKLGIPVQQVYGITEYSGAVTFWKESQHVEKYDSMGKPVMQGMLNVVDIETKEPIGIGCVGEIVLGGPQVFVGYYKNAEAYEAAVQNGRFYTGDLGYIDEQGFLYVVDRIKDLIISGGENIYSAELELVLGQHPSVAEVAVVGVPNEKWGEVPRAFIVKAPEAEVTEEEVIHFCKEKLASYKAVKEVVFVDQLPRNAVGKILKSTLKDVSVLTS</sequence>
<reference evidence="5 6" key="1">
    <citation type="submission" date="2014-02" db="EMBL/GenBank/DDBJ databases">
        <title>Draft genome sequence of Lysinibacillus odysseyi NBRC 100172.</title>
        <authorList>
            <person name="Zhang F."/>
            <person name="Wang G."/>
            <person name="Zhang L."/>
        </authorList>
    </citation>
    <scope>NUCLEOTIDE SEQUENCE [LARGE SCALE GENOMIC DNA]</scope>
    <source>
        <strain evidence="5 6">NBRC 100172</strain>
    </source>
</reference>
<dbReference type="FunFam" id="3.30.300.30:FF:000008">
    <property type="entry name" value="2,3-dihydroxybenzoate-AMP ligase"/>
    <property type="match status" value="1"/>
</dbReference>
<evidence type="ECO:0000259" key="4">
    <source>
        <dbReference type="Pfam" id="PF13193"/>
    </source>
</evidence>
<dbReference type="eggNOG" id="COG0318">
    <property type="taxonomic scope" value="Bacteria"/>
</dbReference>
<evidence type="ECO:0000256" key="1">
    <source>
        <dbReference type="ARBA" id="ARBA00006432"/>
    </source>
</evidence>
<dbReference type="PROSITE" id="PS00455">
    <property type="entry name" value="AMP_BINDING"/>
    <property type="match status" value="1"/>
</dbReference>
<dbReference type="PANTHER" id="PTHR24096">
    <property type="entry name" value="LONG-CHAIN-FATTY-ACID--COA LIGASE"/>
    <property type="match status" value="1"/>
</dbReference>
<dbReference type="EMBL" id="JPVP01000060">
    <property type="protein sequence ID" value="KGR81791.1"/>
    <property type="molecule type" value="Genomic_DNA"/>
</dbReference>
<evidence type="ECO:0000259" key="3">
    <source>
        <dbReference type="Pfam" id="PF00501"/>
    </source>
</evidence>
<dbReference type="InterPro" id="IPR020845">
    <property type="entry name" value="AMP-binding_CS"/>
</dbReference>
<evidence type="ECO:0000256" key="2">
    <source>
        <dbReference type="ARBA" id="ARBA00022598"/>
    </source>
</evidence>